<keyword evidence="3" id="KW-1185">Reference proteome</keyword>
<dbReference type="Pfam" id="PF00990">
    <property type="entry name" value="GGDEF"/>
    <property type="match status" value="1"/>
</dbReference>
<dbReference type="Gene3D" id="3.30.70.270">
    <property type="match status" value="1"/>
</dbReference>
<comment type="caution">
    <text evidence="2">The sequence shown here is derived from an EMBL/GenBank/DDBJ whole genome shotgun (WGS) entry which is preliminary data.</text>
</comment>
<evidence type="ECO:0000313" key="3">
    <source>
        <dbReference type="Proteomes" id="UP000619788"/>
    </source>
</evidence>
<dbReference type="InterPro" id="IPR029787">
    <property type="entry name" value="Nucleotide_cyclase"/>
</dbReference>
<dbReference type="AlphaFoldDB" id="A0A8J3SJK2"/>
<proteinExistence type="predicted"/>
<sequence>MGRSTAVLVADLGGFKQVGDSLGHQAGDQLPVAFGQMPRRARM</sequence>
<reference evidence="2 3" key="1">
    <citation type="submission" date="2021-01" db="EMBL/GenBank/DDBJ databases">
        <title>Whole genome shotgun sequence of Planobispora siamensis NBRC 107568.</title>
        <authorList>
            <person name="Komaki H."/>
            <person name="Tamura T."/>
        </authorList>
    </citation>
    <scope>NUCLEOTIDE SEQUENCE [LARGE SCALE GENOMIC DNA]</scope>
    <source>
        <strain evidence="2 3">NBRC 107568</strain>
    </source>
</reference>
<gene>
    <name evidence="2" type="ORF">Psi01_48750</name>
</gene>
<dbReference type="InterPro" id="IPR000160">
    <property type="entry name" value="GGDEF_dom"/>
</dbReference>
<dbReference type="RefSeq" id="WP_204066383.1">
    <property type="nucleotide sequence ID" value="NZ_BOOJ01000040.1"/>
</dbReference>
<dbReference type="Proteomes" id="UP000619788">
    <property type="component" value="Unassembled WGS sequence"/>
</dbReference>
<feature type="domain" description="GGDEF" evidence="1">
    <location>
        <begin position="3"/>
        <end position="43"/>
    </location>
</feature>
<name>A0A8J3SJK2_9ACTN</name>
<organism evidence="2 3">
    <name type="scientific">Planobispora siamensis</name>
    <dbReference type="NCBI Taxonomy" id="936338"/>
    <lineage>
        <taxon>Bacteria</taxon>
        <taxon>Bacillati</taxon>
        <taxon>Actinomycetota</taxon>
        <taxon>Actinomycetes</taxon>
        <taxon>Streptosporangiales</taxon>
        <taxon>Streptosporangiaceae</taxon>
        <taxon>Planobispora</taxon>
    </lineage>
</organism>
<protein>
    <recommendedName>
        <fullName evidence="1">GGDEF domain-containing protein</fullName>
    </recommendedName>
</protein>
<dbReference type="EMBL" id="BOOJ01000040">
    <property type="protein sequence ID" value="GIH94245.1"/>
    <property type="molecule type" value="Genomic_DNA"/>
</dbReference>
<evidence type="ECO:0000259" key="1">
    <source>
        <dbReference type="PROSITE" id="PS50887"/>
    </source>
</evidence>
<dbReference type="PROSITE" id="PS50887">
    <property type="entry name" value="GGDEF"/>
    <property type="match status" value="1"/>
</dbReference>
<evidence type="ECO:0000313" key="2">
    <source>
        <dbReference type="EMBL" id="GIH94245.1"/>
    </source>
</evidence>
<accession>A0A8J3SJK2</accession>
<dbReference type="InterPro" id="IPR043128">
    <property type="entry name" value="Rev_trsase/Diguanyl_cyclase"/>
</dbReference>
<dbReference type="SUPFAM" id="SSF55073">
    <property type="entry name" value="Nucleotide cyclase"/>
    <property type="match status" value="1"/>
</dbReference>